<dbReference type="STRING" id="341454.A0A4S2N0Z8"/>
<keyword evidence="8" id="KW-0010">Activator</keyword>
<organism evidence="10 11">
    <name type="scientific">Ascodesmis nigricans</name>
    <dbReference type="NCBI Taxonomy" id="341454"/>
    <lineage>
        <taxon>Eukaryota</taxon>
        <taxon>Fungi</taxon>
        <taxon>Dikarya</taxon>
        <taxon>Ascomycota</taxon>
        <taxon>Pezizomycotina</taxon>
        <taxon>Pezizomycetes</taxon>
        <taxon>Pezizales</taxon>
        <taxon>Ascodesmidaceae</taxon>
        <taxon>Ascodesmis</taxon>
    </lineage>
</organism>
<keyword evidence="5 8" id="KW-0804">Transcription</keyword>
<reference evidence="10 11" key="1">
    <citation type="submission" date="2019-04" db="EMBL/GenBank/DDBJ databases">
        <title>Comparative genomics and transcriptomics to analyze fruiting body development in filamentous ascomycetes.</title>
        <authorList>
            <consortium name="DOE Joint Genome Institute"/>
            <person name="Lutkenhaus R."/>
            <person name="Traeger S."/>
            <person name="Breuer J."/>
            <person name="Kuo A."/>
            <person name="Lipzen A."/>
            <person name="Pangilinan J."/>
            <person name="Dilworth D."/>
            <person name="Sandor L."/>
            <person name="Poggeler S."/>
            <person name="Barry K."/>
            <person name="Grigoriev I.V."/>
            <person name="Nowrousian M."/>
        </authorList>
    </citation>
    <scope>NUCLEOTIDE SEQUENCE [LARGE SCALE GENOMIC DNA]</scope>
    <source>
        <strain evidence="10 11">CBS 389.68</strain>
    </source>
</reference>
<dbReference type="OrthoDB" id="5319830at2759"/>
<comment type="similarity">
    <text evidence="2 8">Belongs to the Mediator complex subunit 17 family.</text>
</comment>
<dbReference type="AlphaFoldDB" id="A0A4S2N0Z8"/>
<dbReference type="GO" id="GO:0070847">
    <property type="term" value="C:core mediator complex"/>
    <property type="evidence" value="ECO:0007669"/>
    <property type="project" value="TreeGrafter"/>
</dbReference>
<evidence type="ECO:0000256" key="7">
    <source>
        <dbReference type="ARBA" id="ARBA00032014"/>
    </source>
</evidence>
<comment type="subunit">
    <text evidence="8">Component of the Mediator complex.</text>
</comment>
<evidence type="ECO:0000256" key="3">
    <source>
        <dbReference type="ARBA" id="ARBA00019610"/>
    </source>
</evidence>
<feature type="region of interest" description="Disordered" evidence="9">
    <location>
        <begin position="649"/>
        <end position="669"/>
    </location>
</feature>
<evidence type="ECO:0000313" key="11">
    <source>
        <dbReference type="Proteomes" id="UP000298138"/>
    </source>
</evidence>
<comment type="subcellular location">
    <subcellularLocation>
        <location evidence="1 8">Nucleus</location>
    </subcellularLocation>
</comment>
<comment type="function">
    <text evidence="8">Component of the Mediator complex, a coactivator involved in the regulated transcription of nearly all RNA polymerase II-dependent genes. Mediator functions as a bridge to convey information from gene-specific regulatory proteins to the basal RNA polymerase II transcription machinery. Mediator is recruited to promoters by direct interactions with regulatory proteins and serves as a scaffold for the assembly of a functional preinitiation complex with RNA polymerase II and the general transcription factors.</text>
</comment>
<evidence type="ECO:0000313" key="10">
    <source>
        <dbReference type="EMBL" id="TGZ82789.1"/>
    </source>
</evidence>
<protein>
    <recommendedName>
        <fullName evidence="3 8">Mediator of RNA polymerase II transcription subunit 17</fullName>
    </recommendedName>
    <alternativeName>
        <fullName evidence="7 8">Mediator complex subunit 17</fullName>
    </alternativeName>
</protein>
<dbReference type="InParanoid" id="A0A4S2N0Z8"/>
<sequence length="669" mass="73635">MPDPPPLSLSLRPWPINLNPDSSEQLPSLISRIQAQYGHFRGVSEASLEAEIASASDPTATTDSNTTPPPQLHPEPSSPPPSPPNTGFQSTLDSTSSANNVANPNEPTDAAKAKAEMLETLMSAHEDAMLMLDYLSLLVSQHQPEMGTATMSPALKQVVKPGTLGWDRVTRKIDPKAYTVDDKVTRSWKRAGLESAASALLDASKTLVTRIEKEQKYWEQVKAIRDEGWTVVRHPKEKNVLAVRYGFAESGDMFREKGIGALRMKDDGSVVMDDVGVTGIHGNALLRVRIMKNGETIGISVQKERRNGVPGSLRDQIERARNFIYDDELFFELCREARLLAHVGVRTEEGSVAIDLADQRCIIIDMQPLDTDLTDPSDLLSSLTPNDSETAQAILTTLRILLSYCHRASYHRRSQPPPPITPNKPKPPPLSLLRPIATHLFHQTSISNLRLILTKLSKSALAAGFPRAGLGFTISPYIHLAEKAKSPEFMKQENGVEKTIKLFSDALESVATVTLPGKVHCAIKIRTRLQPAWMGTKFSVTVTAGNSSDKDVVGEVDGESIKQQQHAEFWMIEGVGDYIQLCLERGIVREILTWKLGWRQEVEDGEIAKSIDGVARKVRVAVGRNGVSVTEGVTGGRDEIWVWGEDWGGDPEGRGLREVLERSRKKTAP</sequence>
<feature type="compositionally biased region" description="Polar residues" evidence="9">
    <location>
        <begin position="57"/>
        <end position="66"/>
    </location>
</feature>
<dbReference type="GO" id="GO:0006357">
    <property type="term" value="P:regulation of transcription by RNA polymerase II"/>
    <property type="evidence" value="ECO:0007669"/>
    <property type="project" value="InterPro"/>
</dbReference>
<dbReference type="FunCoup" id="A0A4S2N0Z8">
    <property type="interactions" value="139"/>
</dbReference>
<evidence type="ECO:0000256" key="2">
    <source>
        <dbReference type="ARBA" id="ARBA00005635"/>
    </source>
</evidence>
<dbReference type="GO" id="GO:0003712">
    <property type="term" value="F:transcription coregulator activity"/>
    <property type="evidence" value="ECO:0007669"/>
    <property type="project" value="InterPro"/>
</dbReference>
<accession>A0A4S2N0Z8</accession>
<dbReference type="EMBL" id="ML220114">
    <property type="protein sequence ID" value="TGZ82789.1"/>
    <property type="molecule type" value="Genomic_DNA"/>
</dbReference>
<feature type="region of interest" description="Disordered" evidence="9">
    <location>
        <begin position="1"/>
        <end position="24"/>
    </location>
</feature>
<dbReference type="Proteomes" id="UP000298138">
    <property type="component" value="Unassembled WGS sequence"/>
</dbReference>
<feature type="compositionally biased region" description="Basic and acidic residues" evidence="9">
    <location>
        <begin position="651"/>
        <end position="662"/>
    </location>
</feature>
<dbReference type="InterPro" id="IPR019313">
    <property type="entry name" value="Mediator_Med17"/>
</dbReference>
<feature type="compositionally biased region" description="Polar residues" evidence="9">
    <location>
        <begin position="85"/>
        <end position="106"/>
    </location>
</feature>
<feature type="region of interest" description="Disordered" evidence="9">
    <location>
        <begin position="48"/>
        <end position="107"/>
    </location>
</feature>
<evidence type="ECO:0000256" key="6">
    <source>
        <dbReference type="ARBA" id="ARBA00023242"/>
    </source>
</evidence>
<dbReference type="GO" id="GO:0016592">
    <property type="term" value="C:mediator complex"/>
    <property type="evidence" value="ECO:0007669"/>
    <property type="project" value="InterPro"/>
</dbReference>
<keyword evidence="4 8" id="KW-0805">Transcription regulation</keyword>
<evidence type="ECO:0000256" key="9">
    <source>
        <dbReference type="SAM" id="MobiDB-lite"/>
    </source>
</evidence>
<keyword evidence="11" id="KW-1185">Reference proteome</keyword>
<dbReference type="PANTHER" id="PTHR13114:SF7">
    <property type="entry name" value="MEDIATOR OF RNA POLYMERASE II TRANSCRIPTION SUBUNIT 17"/>
    <property type="match status" value="1"/>
</dbReference>
<proteinExistence type="inferred from homology"/>
<feature type="compositionally biased region" description="Pro residues" evidence="9">
    <location>
        <begin position="67"/>
        <end position="84"/>
    </location>
</feature>
<gene>
    <name evidence="8" type="primary">MED17</name>
    <name evidence="10" type="ORF">EX30DRAFT_362415</name>
</gene>
<name>A0A4S2N0Z8_9PEZI</name>
<keyword evidence="6 8" id="KW-0539">Nucleus</keyword>
<evidence type="ECO:0000256" key="1">
    <source>
        <dbReference type="ARBA" id="ARBA00004123"/>
    </source>
</evidence>
<dbReference type="Gene3D" id="6.10.250.2620">
    <property type="match status" value="1"/>
</dbReference>
<evidence type="ECO:0000256" key="4">
    <source>
        <dbReference type="ARBA" id="ARBA00023015"/>
    </source>
</evidence>
<dbReference type="Pfam" id="PF10156">
    <property type="entry name" value="Med17"/>
    <property type="match status" value="1"/>
</dbReference>
<evidence type="ECO:0000256" key="5">
    <source>
        <dbReference type="ARBA" id="ARBA00023163"/>
    </source>
</evidence>
<dbReference type="PANTHER" id="PTHR13114">
    <property type="entry name" value="MEDIATOR OF RNA POLYMERASE II TRANSCRIPTION SUBUNIT 17"/>
    <property type="match status" value="1"/>
</dbReference>
<evidence type="ECO:0000256" key="8">
    <source>
        <dbReference type="RuleBase" id="RU364140"/>
    </source>
</evidence>